<name>A0A9P4P4I3_9PEZI</name>
<dbReference type="PRINTS" id="PR00081">
    <property type="entry name" value="GDHRDH"/>
</dbReference>
<dbReference type="PANTHER" id="PTHR43180">
    <property type="entry name" value="3-OXOACYL-(ACYL-CARRIER-PROTEIN) REDUCTASE (AFU_ORTHOLOGUE AFUA_6G11210)"/>
    <property type="match status" value="1"/>
</dbReference>
<dbReference type="Pfam" id="PF00106">
    <property type="entry name" value="adh_short"/>
    <property type="match status" value="1"/>
</dbReference>
<evidence type="ECO:0000313" key="4">
    <source>
        <dbReference type="EMBL" id="KAF2436593.1"/>
    </source>
</evidence>
<reference evidence="4" key="1">
    <citation type="journal article" date="2020" name="Stud. Mycol.">
        <title>101 Dothideomycetes genomes: a test case for predicting lifestyles and emergence of pathogens.</title>
        <authorList>
            <person name="Haridas S."/>
            <person name="Albert R."/>
            <person name="Binder M."/>
            <person name="Bloem J."/>
            <person name="Labutti K."/>
            <person name="Salamov A."/>
            <person name="Andreopoulos B."/>
            <person name="Baker S."/>
            <person name="Barry K."/>
            <person name="Bills G."/>
            <person name="Bluhm B."/>
            <person name="Cannon C."/>
            <person name="Castanera R."/>
            <person name="Culley D."/>
            <person name="Daum C."/>
            <person name="Ezra D."/>
            <person name="Gonzalez J."/>
            <person name="Henrissat B."/>
            <person name="Kuo A."/>
            <person name="Liang C."/>
            <person name="Lipzen A."/>
            <person name="Lutzoni F."/>
            <person name="Magnuson J."/>
            <person name="Mondo S."/>
            <person name="Nolan M."/>
            <person name="Ohm R."/>
            <person name="Pangilinan J."/>
            <person name="Park H.-J."/>
            <person name="Ramirez L."/>
            <person name="Alfaro M."/>
            <person name="Sun H."/>
            <person name="Tritt A."/>
            <person name="Yoshinaga Y."/>
            <person name="Zwiers L.-H."/>
            <person name="Turgeon B."/>
            <person name="Goodwin S."/>
            <person name="Spatafora J."/>
            <person name="Crous P."/>
            <person name="Grigoriev I."/>
        </authorList>
    </citation>
    <scope>NUCLEOTIDE SEQUENCE</scope>
    <source>
        <strain evidence="4">CBS 130266</strain>
    </source>
</reference>
<accession>A0A9P4P4I3</accession>
<dbReference type="PANTHER" id="PTHR43180:SF16">
    <property type="entry name" value="BACILYSIN BIOSYNTHESIS OXIDOREDUCTASE BACC"/>
    <property type="match status" value="1"/>
</dbReference>
<dbReference type="GO" id="GO:0016491">
    <property type="term" value="F:oxidoreductase activity"/>
    <property type="evidence" value="ECO:0007669"/>
    <property type="project" value="UniProtKB-KW"/>
</dbReference>
<sequence length="360" mass="38937">MGDTYTPTSGVKGIKQSPPVDFTKPYDVAWLKDKHIIITGGASPEGFGAGFVRKWAAAGASIVVGDINTKVGDQTVRDIRKETGNEKVHFVQCDVRDWLSQVNLFREAVKVSPHGGIDCVVANAGVAGIEPLQMPANLDVPEPKKPNFKVIEVNLIGVLYTVHLALFWLQKNPGSKSCSINTDPSTNKRDRHILLVGSLASIGPIISQPLYGTSKHGVLGLFRTLRASSFIDGCRTNIICPYFIETPMVPTAGRLILAGGASGRVEDVVDAATRLTADSSILGRGLCIGPKARVKQEGDDFVLSENGEEKAIWEIYADDFVDTEIFTQRFIRILNGIASVKGWYGFGRDAFAAIKYGIFG</sequence>
<keyword evidence="3" id="KW-0560">Oxidoreductase</keyword>
<comment type="caution">
    <text evidence="4">The sequence shown here is derived from an EMBL/GenBank/DDBJ whole genome shotgun (WGS) entry which is preliminary data.</text>
</comment>
<comment type="similarity">
    <text evidence="1">Belongs to the short-chain dehydrogenases/reductases (SDR) family.</text>
</comment>
<dbReference type="Proteomes" id="UP000800235">
    <property type="component" value="Unassembled WGS sequence"/>
</dbReference>
<evidence type="ECO:0000256" key="2">
    <source>
        <dbReference type="ARBA" id="ARBA00022857"/>
    </source>
</evidence>
<dbReference type="AlphaFoldDB" id="A0A9P4P4I3"/>
<gene>
    <name evidence="4" type="ORF">EJ08DRAFT_624200</name>
</gene>
<dbReference type="InterPro" id="IPR002347">
    <property type="entry name" value="SDR_fam"/>
</dbReference>
<dbReference type="OrthoDB" id="498125at2759"/>
<keyword evidence="5" id="KW-1185">Reference proteome</keyword>
<protein>
    <submittedName>
        <fullName evidence="4">NAD(P)-binding protein</fullName>
    </submittedName>
</protein>
<dbReference type="SUPFAM" id="SSF51735">
    <property type="entry name" value="NAD(P)-binding Rossmann-fold domains"/>
    <property type="match status" value="1"/>
</dbReference>
<proteinExistence type="inferred from homology"/>
<dbReference type="PROSITE" id="PS00061">
    <property type="entry name" value="ADH_SHORT"/>
    <property type="match status" value="1"/>
</dbReference>
<dbReference type="InterPro" id="IPR036291">
    <property type="entry name" value="NAD(P)-bd_dom_sf"/>
</dbReference>
<dbReference type="EMBL" id="MU007010">
    <property type="protein sequence ID" value="KAF2436593.1"/>
    <property type="molecule type" value="Genomic_DNA"/>
</dbReference>
<evidence type="ECO:0000256" key="3">
    <source>
        <dbReference type="ARBA" id="ARBA00023002"/>
    </source>
</evidence>
<organism evidence="4 5">
    <name type="scientific">Tothia fuscella</name>
    <dbReference type="NCBI Taxonomy" id="1048955"/>
    <lineage>
        <taxon>Eukaryota</taxon>
        <taxon>Fungi</taxon>
        <taxon>Dikarya</taxon>
        <taxon>Ascomycota</taxon>
        <taxon>Pezizomycotina</taxon>
        <taxon>Dothideomycetes</taxon>
        <taxon>Pleosporomycetidae</taxon>
        <taxon>Venturiales</taxon>
        <taxon>Cylindrosympodiaceae</taxon>
        <taxon>Tothia</taxon>
    </lineage>
</organism>
<evidence type="ECO:0000256" key="1">
    <source>
        <dbReference type="ARBA" id="ARBA00006484"/>
    </source>
</evidence>
<dbReference type="Gene3D" id="3.40.50.720">
    <property type="entry name" value="NAD(P)-binding Rossmann-like Domain"/>
    <property type="match status" value="1"/>
</dbReference>
<evidence type="ECO:0000313" key="5">
    <source>
        <dbReference type="Proteomes" id="UP000800235"/>
    </source>
</evidence>
<dbReference type="InterPro" id="IPR020904">
    <property type="entry name" value="Sc_DH/Rdtase_CS"/>
</dbReference>
<keyword evidence="2" id="KW-0521">NADP</keyword>